<dbReference type="OrthoDB" id="9762169at2"/>
<dbReference type="SUPFAM" id="SSF56112">
    <property type="entry name" value="Protein kinase-like (PK-like)"/>
    <property type="match status" value="1"/>
</dbReference>
<evidence type="ECO:0000256" key="6">
    <source>
        <dbReference type="SAM" id="MobiDB-lite"/>
    </source>
</evidence>
<evidence type="ECO:0000256" key="1">
    <source>
        <dbReference type="ARBA" id="ARBA00022679"/>
    </source>
</evidence>
<comment type="caution">
    <text evidence="9">The sequence shown here is derived from an EMBL/GenBank/DDBJ whole genome shotgun (WGS) entry which is preliminary data.</text>
</comment>
<dbReference type="InterPro" id="IPR017441">
    <property type="entry name" value="Protein_kinase_ATP_BS"/>
</dbReference>
<dbReference type="PANTHER" id="PTHR43289">
    <property type="entry name" value="MITOGEN-ACTIVATED PROTEIN KINASE KINASE KINASE 20-RELATED"/>
    <property type="match status" value="1"/>
</dbReference>
<keyword evidence="1" id="KW-0808">Transferase</keyword>
<dbReference type="CDD" id="cd14014">
    <property type="entry name" value="STKc_PknB_like"/>
    <property type="match status" value="1"/>
</dbReference>
<keyword evidence="7" id="KW-1133">Transmembrane helix</keyword>
<gene>
    <name evidence="9" type="ORF">CYJ76_09085</name>
</gene>
<keyword evidence="7" id="KW-0472">Membrane</keyword>
<keyword evidence="7" id="KW-0812">Transmembrane</keyword>
<proteinExistence type="predicted"/>
<keyword evidence="2 5" id="KW-0547">Nucleotide-binding</keyword>
<dbReference type="PROSITE" id="PS00107">
    <property type="entry name" value="PROTEIN_KINASE_ATP"/>
    <property type="match status" value="1"/>
</dbReference>
<dbReference type="Gene3D" id="1.10.510.10">
    <property type="entry name" value="Transferase(Phosphotransferase) domain 1"/>
    <property type="match status" value="1"/>
</dbReference>
<feature type="transmembrane region" description="Helical" evidence="7">
    <location>
        <begin position="439"/>
        <end position="472"/>
    </location>
</feature>
<evidence type="ECO:0000259" key="8">
    <source>
        <dbReference type="PROSITE" id="PS50011"/>
    </source>
</evidence>
<feature type="transmembrane region" description="Helical" evidence="7">
    <location>
        <begin position="554"/>
        <end position="571"/>
    </location>
</feature>
<dbReference type="InterPro" id="IPR008271">
    <property type="entry name" value="Ser/Thr_kinase_AS"/>
</dbReference>
<dbReference type="GO" id="GO:0005524">
    <property type="term" value="F:ATP binding"/>
    <property type="evidence" value="ECO:0007669"/>
    <property type="project" value="UniProtKB-UniRule"/>
</dbReference>
<feature type="binding site" evidence="5">
    <location>
        <position position="37"/>
    </location>
    <ligand>
        <name>ATP</name>
        <dbReference type="ChEBI" id="CHEBI:30616"/>
    </ligand>
</feature>
<evidence type="ECO:0000313" key="9">
    <source>
        <dbReference type="EMBL" id="PKZ41195.1"/>
    </source>
</evidence>
<evidence type="ECO:0000256" key="7">
    <source>
        <dbReference type="SAM" id="Phobius"/>
    </source>
</evidence>
<dbReference type="Proteomes" id="UP000234206">
    <property type="component" value="Unassembled WGS sequence"/>
</dbReference>
<dbReference type="GO" id="GO:0004674">
    <property type="term" value="F:protein serine/threonine kinase activity"/>
    <property type="evidence" value="ECO:0007669"/>
    <property type="project" value="TreeGrafter"/>
</dbReference>
<evidence type="ECO:0000256" key="2">
    <source>
        <dbReference type="ARBA" id="ARBA00022741"/>
    </source>
</evidence>
<keyword evidence="10" id="KW-1185">Reference proteome</keyword>
<keyword evidence="4 5" id="KW-0067">ATP-binding</keyword>
<dbReference type="Pfam" id="PF00069">
    <property type="entry name" value="Pkinase"/>
    <property type="match status" value="1"/>
</dbReference>
<dbReference type="InterPro" id="IPR011009">
    <property type="entry name" value="Kinase-like_dom_sf"/>
</dbReference>
<accession>A0A2I1P986</accession>
<dbReference type="PROSITE" id="PS50011">
    <property type="entry name" value="PROTEIN_KINASE_DOM"/>
    <property type="match status" value="1"/>
</dbReference>
<evidence type="ECO:0000256" key="4">
    <source>
        <dbReference type="ARBA" id="ARBA00022840"/>
    </source>
</evidence>
<protein>
    <recommendedName>
        <fullName evidence="8">Protein kinase domain-containing protein</fullName>
    </recommendedName>
</protein>
<dbReference type="SMART" id="SM00220">
    <property type="entry name" value="S_TKc"/>
    <property type="match status" value="1"/>
</dbReference>
<name>A0A2I1P986_9MICO</name>
<reference evidence="9 10" key="1">
    <citation type="submission" date="2017-12" db="EMBL/GenBank/DDBJ databases">
        <title>Phylogenetic diversity of female urinary microbiome.</title>
        <authorList>
            <person name="Thomas-White K."/>
            <person name="Wolfe A.J."/>
        </authorList>
    </citation>
    <scope>NUCLEOTIDE SEQUENCE [LARGE SCALE GENOMIC DNA]</scope>
    <source>
        <strain evidence="9 10">UMB1298</strain>
    </source>
</reference>
<keyword evidence="3" id="KW-0418">Kinase</keyword>
<dbReference type="EMBL" id="PKIZ01000017">
    <property type="protein sequence ID" value="PKZ41195.1"/>
    <property type="molecule type" value="Genomic_DNA"/>
</dbReference>
<dbReference type="PANTHER" id="PTHR43289:SF34">
    <property type="entry name" value="SERINE_THREONINE-PROTEIN KINASE YBDM-RELATED"/>
    <property type="match status" value="1"/>
</dbReference>
<sequence>MEITQVGPYRLEERLGHGGMGTVHRATDAAGRSVAVKVLHPHIAFDTAARTRLEREVSTLARVRHPRVASFLDADVEAPTPYIVTEFVDGLPLDEHVATHGPLDDGALRRFTAGVHEALRAIHEVGVVHRDLKPGNVMVGRAGEPVIIDFGIAHIGDESRLTATGLVMGTPGYLAPELVEGGHPTVATDWWGLGAVLAFASMGRNPYGGGPNEAILARIRRGEHDLRSMDGAWRPLAEACLAVDPSARPTAAEVREVVENGGGALPVRRATQPLGVQAGPPGEDPGATQPVGHDPAATRAVPGASAWASPAHAPADATRPVERTPTREIPRSAVSRRDESVLQPPPQHRAQPAGTLREPEPRAWAPPGPAQQTGQPFSTLREPEPRPWPQAEQPVWPDARPGQPAPQAGHGASVLPQGAPGPACLHPYDPRGRQRRLPWVVLTGALLVIALAMLWPVVAAAVVAAWVLVARWVDHSAMGHLRRLMARGRRRGDAWRITAAAPWHLVTAVLRSAASLIAPAVLGAAVVVLVNLFLGHDALTSFRTPSAVGLDNALAWGSGAFVAVLALWWGIDSASLRRGTHLTLAAPLRSGPAAAVGALVLVVAGAVVALWGLSQGWPTSLVPLG</sequence>
<evidence type="ECO:0000256" key="5">
    <source>
        <dbReference type="PROSITE-ProRule" id="PRU10141"/>
    </source>
</evidence>
<organism evidence="9 10">
    <name type="scientific">Kytococcus schroeteri</name>
    <dbReference type="NCBI Taxonomy" id="138300"/>
    <lineage>
        <taxon>Bacteria</taxon>
        <taxon>Bacillati</taxon>
        <taxon>Actinomycetota</taxon>
        <taxon>Actinomycetes</taxon>
        <taxon>Micrococcales</taxon>
        <taxon>Kytococcaceae</taxon>
        <taxon>Kytococcus</taxon>
    </lineage>
</organism>
<feature type="transmembrane region" description="Helical" evidence="7">
    <location>
        <begin position="516"/>
        <end position="534"/>
    </location>
</feature>
<feature type="domain" description="Protein kinase" evidence="8">
    <location>
        <begin position="9"/>
        <end position="258"/>
    </location>
</feature>
<dbReference type="RefSeq" id="WP_101849910.1">
    <property type="nucleotide sequence ID" value="NZ_PKIZ01000017.1"/>
</dbReference>
<dbReference type="InterPro" id="IPR000719">
    <property type="entry name" value="Prot_kinase_dom"/>
</dbReference>
<dbReference type="AlphaFoldDB" id="A0A2I1P986"/>
<evidence type="ECO:0000313" key="10">
    <source>
        <dbReference type="Proteomes" id="UP000234206"/>
    </source>
</evidence>
<dbReference type="Gene3D" id="3.30.200.20">
    <property type="entry name" value="Phosphorylase Kinase, domain 1"/>
    <property type="match status" value="1"/>
</dbReference>
<dbReference type="PROSITE" id="PS00108">
    <property type="entry name" value="PROTEIN_KINASE_ST"/>
    <property type="match status" value="1"/>
</dbReference>
<feature type="transmembrane region" description="Helical" evidence="7">
    <location>
        <begin position="591"/>
        <end position="613"/>
    </location>
</feature>
<feature type="compositionally biased region" description="Low complexity" evidence="6">
    <location>
        <begin position="304"/>
        <end position="317"/>
    </location>
</feature>
<feature type="region of interest" description="Disordered" evidence="6">
    <location>
        <begin position="263"/>
        <end position="427"/>
    </location>
</feature>
<evidence type="ECO:0000256" key="3">
    <source>
        <dbReference type="ARBA" id="ARBA00022777"/>
    </source>
</evidence>
<feature type="compositionally biased region" description="Basic and acidic residues" evidence="6">
    <location>
        <begin position="319"/>
        <end position="340"/>
    </location>
</feature>